<dbReference type="EMBL" id="JANPWB010000004">
    <property type="protein sequence ID" value="KAJ1193017.1"/>
    <property type="molecule type" value="Genomic_DNA"/>
</dbReference>
<protein>
    <submittedName>
        <fullName evidence="2">Uncharacterized protein</fullName>
    </submittedName>
</protein>
<name>A0AAV7UWT8_PLEWA</name>
<dbReference type="AlphaFoldDB" id="A0AAV7UWT8"/>
<evidence type="ECO:0000313" key="3">
    <source>
        <dbReference type="Proteomes" id="UP001066276"/>
    </source>
</evidence>
<dbReference type="Proteomes" id="UP001066276">
    <property type="component" value="Chromosome 2_2"/>
</dbReference>
<reference evidence="2" key="1">
    <citation type="journal article" date="2022" name="bioRxiv">
        <title>Sequencing and chromosome-scale assembly of the giantPleurodeles waltlgenome.</title>
        <authorList>
            <person name="Brown T."/>
            <person name="Elewa A."/>
            <person name="Iarovenko S."/>
            <person name="Subramanian E."/>
            <person name="Araus A.J."/>
            <person name="Petzold A."/>
            <person name="Susuki M."/>
            <person name="Suzuki K.-i.T."/>
            <person name="Hayashi T."/>
            <person name="Toyoda A."/>
            <person name="Oliveira C."/>
            <person name="Osipova E."/>
            <person name="Leigh N.D."/>
            <person name="Simon A."/>
            <person name="Yun M.H."/>
        </authorList>
    </citation>
    <scope>NUCLEOTIDE SEQUENCE</scope>
    <source>
        <strain evidence="2">20211129_DDA</strain>
        <tissue evidence="2">Liver</tissue>
    </source>
</reference>
<accession>A0AAV7UWT8</accession>
<proteinExistence type="predicted"/>
<evidence type="ECO:0000313" key="2">
    <source>
        <dbReference type="EMBL" id="KAJ1193017.1"/>
    </source>
</evidence>
<sequence>MPLGHDVSSSSLCSPPVPRKSGPHRPDSAPAMQPARPSGVSPRQGTLHHEAQPQLQDGRSLGLATACARPHQPALIVRSSPGPLRGVLPSLGSIREVPGSVDAHYQLR</sequence>
<feature type="region of interest" description="Disordered" evidence="1">
    <location>
        <begin position="1"/>
        <end position="57"/>
    </location>
</feature>
<comment type="caution">
    <text evidence="2">The sequence shown here is derived from an EMBL/GenBank/DDBJ whole genome shotgun (WGS) entry which is preliminary data.</text>
</comment>
<gene>
    <name evidence="2" type="ORF">NDU88_002323</name>
</gene>
<keyword evidence="3" id="KW-1185">Reference proteome</keyword>
<organism evidence="2 3">
    <name type="scientific">Pleurodeles waltl</name>
    <name type="common">Iberian ribbed newt</name>
    <dbReference type="NCBI Taxonomy" id="8319"/>
    <lineage>
        <taxon>Eukaryota</taxon>
        <taxon>Metazoa</taxon>
        <taxon>Chordata</taxon>
        <taxon>Craniata</taxon>
        <taxon>Vertebrata</taxon>
        <taxon>Euteleostomi</taxon>
        <taxon>Amphibia</taxon>
        <taxon>Batrachia</taxon>
        <taxon>Caudata</taxon>
        <taxon>Salamandroidea</taxon>
        <taxon>Salamandridae</taxon>
        <taxon>Pleurodelinae</taxon>
        <taxon>Pleurodeles</taxon>
    </lineage>
</organism>
<evidence type="ECO:0000256" key="1">
    <source>
        <dbReference type="SAM" id="MobiDB-lite"/>
    </source>
</evidence>